<accession>A0A0E1VY15</accession>
<name>A0A0E1VY15_BURPE</name>
<gene>
    <name evidence="1" type="ORF">BURPS1710A_A1098</name>
</gene>
<organism evidence="1">
    <name type="scientific">Burkholderia pseudomallei 1710a</name>
    <dbReference type="NCBI Taxonomy" id="320371"/>
    <lineage>
        <taxon>Bacteria</taxon>
        <taxon>Pseudomonadati</taxon>
        <taxon>Pseudomonadota</taxon>
        <taxon>Betaproteobacteria</taxon>
        <taxon>Burkholderiales</taxon>
        <taxon>Burkholderiaceae</taxon>
        <taxon>Burkholderia</taxon>
        <taxon>pseudomallei group</taxon>
    </lineage>
</organism>
<dbReference type="Proteomes" id="UP000001812">
    <property type="component" value="Chromosome II"/>
</dbReference>
<protein>
    <submittedName>
        <fullName evidence="1">Uncharacterized protein</fullName>
    </submittedName>
</protein>
<dbReference type="HOGENOM" id="CLU_2732235_0_0_4"/>
<reference evidence="1" key="1">
    <citation type="submission" date="2009-05" db="EMBL/GenBank/DDBJ databases">
        <authorList>
            <person name="Harkins D.M."/>
            <person name="DeShazer D."/>
            <person name="Woods D.E."/>
            <person name="Brinkac L.M."/>
            <person name="Brown K.A."/>
            <person name="Hung G.C."/>
            <person name="Tuanyok A."/>
            <person name="Zhang B."/>
            <person name="Nierman W.C."/>
        </authorList>
    </citation>
    <scope>NUCLEOTIDE SEQUENCE [LARGE SCALE GENOMIC DNA]</scope>
    <source>
        <strain evidence="1">1710a</strain>
    </source>
</reference>
<dbReference type="RefSeq" id="WP_004198134.1">
    <property type="nucleotide sequence ID" value="NZ_CM000833.1"/>
</dbReference>
<dbReference type="EMBL" id="CM000833">
    <property type="protein sequence ID" value="EET04911.1"/>
    <property type="molecule type" value="Genomic_DNA"/>
</dbReference>
<evidence type="ECO:0000313" key="1">
    <source>
        <dbReference type="EMBL" id="EET04911.1"/>
    </source>
</evidence>
<sequence>MLRAACEMRRFAPADLPVATASRTSISGDIIDGKSNERTVVASSWPTRYRQAAHRAIAHDASCPGPHQGQT</sequence>
<dbReference type="GeneID" id="93063536"/>
<proteinExistence type="predicted"/>
<dbReference type="AlphaFoldDB" id="A0A0E1VY15"/>